<proteinExistence type="inferred from homology"/>
<dbReference type="RefSeq" id="XP_060339853.1">
    <property type="nucleotide sequence ID" value="XM_060483825.1"/>
</dbReference>
<evidence type="ECO:0000256" key="5">
    <source>
        <dbReference type="ARBA" id="ARBA00023136"/>
    </source>
</evidence>
<dbReference type="InterPro" id="IPR009311">
    <property type="entry name" value="IFI6/IFI27-like"/>
</dbReference>
<feature type="transmembrane region" description="Helical" evidence="6">
    <location>
        <begin position="90"/>
        <end position="108"/>
    </location>
</feature>
<evidence type="ECO:0000256" key="4">
    <source>
        <dbReference type="ARBA" id="ARBA00022989"/>
    </source>
</evidence>
<evidence type="ECO:0000256" key="3">
    <source>
        <dbReference type="ARBA" id="ARBA00022692"/>
    </source>
</evidence>
<evidence type="ECO:0000256" key="1">
    <source>
        <dbReference type="ARBA" id="ARBA00004141"/>
    </source>
</evidence>
<feature type="transmembrane region" description="Helical" evidence="6">
    <location>
        <begin position="21"/>
        <end position="43"/>
    </location>
</feature>
<name>A0AA39NQY4_ARMTA</name>
<keyword evidence="3 6" id="KW-0812">Transmembrane</keyword>
<comment type="subcellular location">
    <subcellularLocation>
        <location evidence="1">Membrane</location>
        <topology evidence="1">Multi-pass membrane protein</topology>
    </subcellularLocation>
</comment>
<dbReference type="AlphaFoldDB" id="A0AA39NQY4"/>
<reference evidence="7" key="1">
    <citation type="submission" date="2023-06" db="EMBL/GenBank/DDBJ databases">
        <authorList>
            <consortium name="Lawrence Berkeley National Laboratory"/>
            <person name="Ahrendt S."/>
            <person name="Sahu N."/>
            <person name="Indic B."/>
            <person name="Wong-Bajracharya J."/>
            <person name="Merenyi Z."/>
            <person name="Ke H.-M."/>
            <person name="Monk M."/>
            <person name="Kocsube S."/>
            <person name="Drula E."/>
            <person name="Lipzen A."/>
            <person name="Balint B."/>
            <person name="Henrissat B."/>
            <person name="Andreopoulos B."/>
            <person name="Martin F.M."/>
            <person name="Harder C.B."/>
            <person name="Rigling D."/>
            <person name="Ford K.L."/>
            <person name="Foster G.D."/>
            <person name="Pangilinan J."/>
            <person name="Papanicolaou A."/>
            <person name="Barry K."/>
            <person name="LaButti K."/>
            <person name="Viragh M."/>
            <person name="Koriabine M."/>
            <person name="Yan M."/>
            <person name="Riley R."/>
            <person name="Champramary S."/>
            <person name="Plett K.L."/>
            <person name="Tsai I.J."/>
            <person name="Slot J."/>
            <person name="Sipos G."/>
            <person name="Plett J."/>
            <person name="Nagy L.G."/>
            <person name="Grigoriev I.V."/>
        </authorList>
    </citation>
    <scope>NUCLEOTIDE SEQUENCE</scope>
    <source>
        <strain evidence="7">CCBAS 213</strain>
    </source>
</reference>
<dbReference type="PANTHER" id="PTHR16932:SF18">
    <property type="entry name" value="INTERFERON, ALPHA-INDUCIBLE PROTEIN 27-LIKE 2"/>
    <property type="match status" value="1"/>
</dbReference>
<accession>A0AA39NQY4</accession>
<dbReference type="Pfam" id="PF06140">
    <property type="entry name" value="Ifi-6-16"/>
    <property type="match status" value="1"/>
</dbReference>
<evidence type="ECO:0000313" key="8">
    <source>
        <dbReference type="Proteomes" id="UP001175211"/>
    </source>
</evidence>
<sequence length="128" mass="12994">MAPQTLASILPPKAPKLKRRTCYFIIGGVVVGVILVAAVPPILSLIGFGSAGPVAGSLATVLHSAIGNVVAGSPFAIAQSIGMAGIAPGVYVAAGAIGGAVGWFVDLLRTWLRRRNPKVQVEVIDVKA</sequence>
<evidence type="ECO:0000313" key="7">
    <source>
        <dbReference type="EMBL" id="KAK0470060.1"/>
    </source>
</evidence>
<dbReference type="Gene3D" id="6.10.110.10">
    <property type="match status" value="1"/>
</dbReference>
<dbReference type="EMBL" id="JAUEPS010000001">
    <property type="protein sequence ID" value="KAK0470060.1"/>
    <property type="molecule type" value="Genomic_DNA"/>
</dbReference>
<evidence type="ECO:0000256" key="2">
    <source>
        <dbReference type="ARBA" id="ARBA00007262"/>
    </source>
</evidence>
<protein>
    <submittedName>
        <fullName evidence="7">Uncharacterized protein</fullName>
    </submittedName>
</protein>
<keyword evidence="5 6" id="KW-0472">Membrane</keyword>
<comment type="caution">
    <text evidence="7">The sequence shown here is derived from an EMBL/GenBank/DDBJ whole genome shotgun (WGS) entry which is preliminary data.</text>
</comment>
<dbReference type="GO" id="GO:0016020">
    <property type="term" value="C:membrane"/>
    <property type="evidence" value="ECO:0007669"/>
    <property type="project" value="UniProtKB-SubCell"/>
</dbReference>
<dbReference type="GeneID" id="85367373"/>
<gene>
    <name evidence="7" type="ORF">EV420DRAFT_87418</name>
</gene>
<dbReference type="PANTHER" id="PTHR16932">
    <property type="entry name" value="INTERFERON ALPHA-INDUCIBLE PROTEIN 27"/>
    <property type="match status" value="1"/>
</dbReference>
<comment type="similarity">
    <text evidence="2">Belongs to the IFI6/IFI27 family.</text>
</comment>
<keyword evidence="8" id="KW-1185">Reference proteome</keyword>
<keyword evidence="4 6" id="KW-1133">Transmembrane helix</keyword>
<dbReference type="Proteomes" id="UP001175211">
    <property type="component" value="Unassembled WGS sequence"/>
</dbReference>
<evidence type="ECO:0000256" key="6">
    <source>
        <dbReference type="SAM" id="Phobius"/>
    </source>
</evidence>
<organism evidence="7 8">
    <name type="scientific">Armillaria tabescens</name>
    <name type="common">Ringless honey mushroom</name>
    <name type="synonym">Agaricus tabescens</name>
    <dbReference type="NCBI Taxonomy" id="1929756"/>
    <lineage>
        <taxon>Eukaryota</taxon>
        <taxon>Fungi</taxon>
        <taxon>Dikarya</taxon>
        <taxon>Basidiomycota</taxon>
        <taxon>Agaricomycotina</taxon>
        <taxon>Agaricomycetes</taxon>
        <taxon>Agaricomycetidae</taxon>
        <taxon>Agaricales</taxon>
        <taxon>Marasmiineae</taxon>
        <taxon>Physalacriaceae</taxon>
        <taxon>Desarmillaria</taxon>
    </lineage>
</organism>
<dbReference type="InterPro" id="IPR038213">
    <property type="entry name" value="IFI6/IFI27-like_sf"/>
</dbReference>